<keyword evidence="3" id="KW-1185">Reference proteome</keyword>
<dbReference type="EMBL" id="JALJOR010000006">
    <property type="protein sequence ID" value="KAK9815309.1"/>
    <property type="molecule type" value="Genomic_DNA"/>
</dbReference>
<dbReference type="PANTHER" id="PTHR10885">
    <property type="entry name" value="ISOPENTENYL-DIPHOSPHATE DELTA-ISOMERASE"/>
    <property type="match status" value="1"/>
</dbReference>
<accession>A0AAW1Q516</accession>
<dbReference type="PROSITE" id="PS51462">
    <property type="entry name" value="NUDIX"/>
    <property type="match status" value="1"/>
</dbReference>
<dbReference type="Gene3D" id="3.90.79.10">
    <property type="entry name" value="Nucleoside Triphosphate Pyrophosphohydrolase"/>
    <property type="match status" value="1"/>
</dbReference>
<evidence type="ECO:0000259" key="1">
    <source>
        <dbReference type="PROSITE" id="PS51462"/>
    </source>
</evidence>
<dbReference type="AlphaFoldDB" id="A0AAW1Q516"/>
<proteinExistence type="predicted"/>
<organism evidence="2 3">
    <name type="scientific">[Myrmecia] bisecta</name>
    <dbReference type="NCBI Taxonomy" id="41462"/>
    <lineage>
        <taxon>Eukaryota</taxon>
        <taxon>Viridiplantae</taxon>
        <taxon>Chlorophyta</taxon>
        <taxon>core chlorophytes</taxon>
        <taxon>Trebouxiophyceae</taxon>
        <taxon>Trebouxiales</taxon>
        <taxon>Trebouxiaceae</taxon>
        <taxon>Myrmecia</taxon>
    </lineage>
</organism>
<dbReference type="SUPFAM" id="SSF55811">
    <property type="entry name" value="Nudix"/>
    <property type="match status" value="1"/>
</dbReference>
<dbReference type="Pfam" id="PF00293">
    <property type="entry name" value="NUDIX"/>
    <property type="match status" value="1"/>
</dbReference>
<comment type="caution">
    <text evidence="2">The sequence shown here is derived from an EMBL/GenBank/DDBJ whole genome shotgun (WGS) entry which is preliminary data.</text>
</comment>
<dbReference type="InterPro" id="IPR000086">
    <property type="entry name" value="NUDIX_hydrolase_dom"/>
</dbReference>
<reference evidence="2 3" key="1">
    <citation type="journal article" date="2024" name="Nat. Commun.">
        <title>Phylogenomics reveals the evolutionary origins of lichenization in chlorophyte algae.</title>
        <authorList>
            <person name="Puginier C."/>
            <person name="Libourel C."/>
            <person name="Otte J."/>
            <person name="Skaloud P."/>
            <person name="Haon M."/>
            <person name="Grisel S."/>
            <person name="Petersen M."/>
            <person name="Berrin J.G."/>
            <person name="Delaux P.M."/>
            <person name="Dal Grande F."/>
            <person name="Keller J."/>
        </authorList>
    </citation>
    <scope>NUCLEOTIDE SEQUENCE [LARGE SCALE GENOMIC DNA]</scope>
    <source>
        <strain evidence="2 3">SAG 2043</strain>
    </source>
</reference>
<name>A0AAW1Q516_9CHLO</name>
<protein>
    <recommendedName>
        <fullName evidence="1">Nudix hydrolase domain-containing protein</fullName>
    </recommendedName>
</protein>
<gene>
    <name evidence="2" type="ORF">WJX72_001393</name>
</gene>
<sequence length="243" mass="27230">MVADNESELFDVVDNNNVVIGQEHRSKVHATGLLHRAVYCFVFSPCGELLLQRRSPRKKIGPLQWDLSVAEHLQPGETYKQGAARGLQEELGIAVSESRLQGPLTPTHLRRLDIPGLIHDYEFVESYRIDGWDGAITADPEEVDEVRYVTLADARREAAAAPDHFTDWFHGEMSALNWFGMTHPEPPDRSFVLSAPALAPGYVALQASERFEQRQNSCQEKLSWVPGGKYFRLGSLYEQGLAA</sequence>
<dbReference type="CDD" id="cd04692">
    <property type="entry name" value="NUDIX_Hydrolase"/>
    <property type="match status" value="1"/>
</dbReference>
<dbReference type="GO" id="GO:0004452">
    <property type="term" value="F:isopentenyl-diphosphate delta-isomerase activity"/>
    <property type="evidence" value="ECO:0007669"/>
    <property type="project" value="TreeGrafter"/>
</dbReference>
<evidence type="ECO:0000313" key="3">
    <source>
        <dbReference type="Proteomes" id="UP001489004"/>
    </source>
</evidence>
<dbReference type="InterPro" id="IPR015797">
    <property type="entry name" value="NUDIX_hydrolase-like_dom_sf"/>
</dbReference>
<dbReference type="GO" id="GO:0005737">
    <property type="term" value="C:cytoplasm"/>
    <property type="evidence" value="ECO:0007669"/>
    <property type="project" value="TreeGrafter"/>
</dbReference>
<dbReference type="Proteomes" id="UP001489004">
    <property type="component" value="Unassembled WGS sequence"/>
</dbReference>
<dbReference type="PANTHER" id="PTHR10885:SF20">
    <property type="entry name" value="NUDIX HYDROLASE DOMAIN-CONTAINING PROTEIN"/>
    <property type="match status" value="1"/>
</dbReference>
<dbReference type="GO" id="GO:0009240">
    <property type="term" value="P:isopentenyl diphosphate biosynthetic process"/>
    <property type="evidence" value="ECO:0007669"/>
    <property type="project" value="TreeGrafter"/>
</dbReference>
<evidence type="ECO:0000313" key="2">
    <source>
        <dbReference type="EMBL" id="KAK9815309.1"/>
    </source>
</evidence>
<feature type="domain" description="Nudix hydrolase" evidence="1">
    <location>
        <begin position="33"/>
        <end position="171"/>
    </location>
</feature>